<sequence>MSYLELRRQVFEANMELPAHDLVAWTSGNASIVDRDLGVVVIKPTGIRYPELTVESMVVLDLESGRTVDGAFKPSVDTSTHLYLYRHAADVGAVIHTHSVYATAWAATGQAIPPCLTSIADNFGGPVPCGDYVEIGGDATGREVLRVRGNSPAVLMQNHGVFCAAADLTATLRAAIMVEEVAKTVAVARMIGQPIDLPEDEVERQHGFALHQGGQSGALEHA</sequence>
<dbReference type="InterPro" id="IPR001303">
    <property type="entry name" value="Aldolase_II/adducin_N"/>
</dbReference>
<dbReference type="GO" id="GO:0008742">
    <property type="term" value="F:L-ribulose-phosphate 4-epimerase activity"/>
    <property type="evidence" value="ECO:0007669"/>
    <property type="project" value="UniProtKB-EC"/>
</dbReference>
<reference evidence="8 9" key="1">
    <citation type="submission" date="2019-11" db="EMBL/GenBank/DDBJ databases">
        <authorList>
            <person name="Jiang L.-Q."/>
        </authorList>
    </citation>
    <scope>NUCLEOTIDE SEQUENCE [LARGE SCALE GENOMIC DNA]</scope>
    <source>
        <strain evidence="8 9">YIM 132087</strain>
    </source>
</reference>
<comment type="caution">
    <text evidence="8">The sequence shown here is derived from an EMBL/GenBank/DDBJ whole genome shotgun (WGS) entry which is preliminary data.</text>
</comment>
<dbReference type="RefSeq" id="WP_154770312.1">
    <property type="nucleotide sequence ID" value="NZ_WLYK01000009.1"/>
</dbReference>
<dbReference type="Gene3D" id="3.40.225.10">
    <property type="entry name" value="Class II aldolase/adducin N-terminal domain"/>
    <property type="match status" value="1"/>
</dbReference>
<keyword evidence="9" id="KW-1185">Reference proteome</keyword>
<evidence type="ECO:0000313" key="9">
    <source>
        <dbReference type="Proteomes" id="UP000460221"/>
    </source>
</evidence>
<keyword evidence="6" id="KW-0862">Zinc</keyword>
<dbReference type="Pfam" id="PF00596">
    <property type="entry name" value="Aldolase_II"/>
    <property type="match status" value="1"/>
</dbReference>
<dbReference type="NCBIfam" id="NF005123">
    <property type="entry name" value="PRK06557.1"/>
    <property type="match status" value="1"/>
</dbReference>
<comment type="similarity">
    <text evidence="3">Belongs to the aldolase class II family. AraD/FucA subfamily.</text>
</comment>
<evidence type="ECO:0000256" key="2">
    <source>
        <dbReference type="ARBA" id="ARBA00001947"/>
    </source>
</evidence>
<organism evidence="8 9">
    <name type="scientific">Nakamurella alba</name>
    <dbReference type="NCBI Taxonomy" id="2665158"/>
    <lineage>
        <taxon>Bacteria</taxon>
        <taxon>Bacillati</taxon>
        <taxon>Actinomycetota</taxon>
        <taxon>Actinomycetes</taxon>
        <taxon>Nakamurellales</taxon>
        <taxon>Nakamurellaceae</taxon>
        <taxon>Nakamurella</taxon>
    </lineage>
</organism>
<comment type="cofactor">
    <cofactor evidence="2">
        <name>Zn(2+)</name>
        <dbReference type="ChEBI" id="CHEBI:29105"/>
    </cofactor>
</comment>
<dbReference type="GO" id="GO:0016832">
    <property type="term" value="F:aldehyde-lyase activity"/>
    <property type="evidence" value="ECO:0007669"/>
    <property type="project" value="TreeGrafter"/>
</dbReference>
<evidence type="ECO:0000256" key="6">
    <source>
        <dbReference type="ARBA" id="ARBA00022833"/>
    </source>
</evidence>
<evidence type="ECO:0000256" key="4">
    <source>
        <dbReference type="ARBA" id="ARBA00013186"/>
    </source>
</evidence>
<dbReference type="EC" id="5.1.3.4" evidence="4"/>
<protein>
    <recommendedName>
        <fullName evidence="4">L-ribulose-5-phosphate 4-epimerase</fullName>
        <ecNumber evidence="4">5.1.3.4</ecNumber>
    </recommendedName>
</protein>
<dbReference type="Proteomes" id="UP000460221">
    <property type="component" value="Unassembled WGS sequence"/>
</dbReference>
<dbReference type="PANTHER" id="PTHR22789:SF8">
    <property type="entry name" value="L-RIBULOSE-5-PHOSPHATE 4-EPIMERASE SGBE"/>
    <property type="match status" value="1"/>
</dbReference>
<accession>A0A7K1FQ81</accession>
<gene>
    <name evidence="8" type="ORF">GIS00_20360</name>
</gene>
<evidence type="ECO:0000256" key="3">
    <source>
        <dbReference type="ARBA" id="ARBA00010037"/>
    </source>
</evidence>
<name>A0A7K1FQ81_9ACTN</name>
<dbReference type="SUPFAM" id="SSF53639">
    <property type="entry name" value="AraD/HMP-PK domain-like"/>
    <property type="match status" value="1"/>
</dbReference>
<evidence type="ECO:0000256" key="5">
    <source>
        <dbReference type="ARBA" id="ARBA00022723"/>
    </source>
</evidence>
<dbReference type="InterPro" id="IPR036409">
    <property type="entry name" value="Aldolase_II/adducin_N_sf"/>
</dbReference>
<evidence type="ECO:0000259" key="7">
    <source>
        <dbReference type="SMART" id="SM01007"/>
    </source>
</evidence>
<dbReference type="GO" id="GO:0019323">
    <property type="term" value="P:pentose catabolic process"/>
    <property type="evidence" value="ECO:0007669"/>
    <property type="project" value="TreeGrafter"/>
</dbReference>
<dbReference type="PANTHER" id="PTHR22789">
    <property type="entry name" value="FUCULOSE PHOSPHATE ALDOLASE"/>
    <property type="match status" value="1"/>
</dbReference>
<dbReference type="AlphaFoldDB" id="A0A7K1FQ81"/>
<comment type="catalytic activity">
    <reaction evidence="1">
        <text>L-ribulose 5-phosphate = D-xylulose 5-phosphate</text>
        <dbReference type="Rhea" id="RHEA:22368"/>
        <dbReference type="ChEBI" id="CHEBI:57737"/>
        <dbReference type="ChEBI" id="CHEBI:58226"/>
        <dbReference type="EC" id="5.1.3.4"/>
    </reaction>
</comment>
<keyword evidence="5" id="KW-0479">Metal-binding</keyword>
<dbReference type="InterPro" id="IPR050197">
    <property type="entry name" value="Aldolase_class_II_sugar_metab"/>
</dbReference>
<evidence type="ECO:0000313" key="8">
    <source>
        <dbReference type="EMBL" id="MTD16297.1"/>
    </source>
</evidence>
<feature type="domain" description="Class II aldolase/adducin N-terminal" evidence="7">
    <location>
        <begin position="8"/>
        <end position="186"/>
    </location>
</feature>
<dbReference type="SMART" id="SM01007">
    <property type="entry name" value="Aldolase_II"/>
    <property type="match status" value="1"/>
</dbReference>
<proteinExistence type="inferred from homology"/>
<dbReference type="EMBL" id="WLYK01000009">
    <property type="protein sequence ID" value="MTD16297.1"/>
    <property type="molecule type" value="Genomic_DNA"/>
</dbReference>
<evidence type="ECO:0000256" key="1">
    <source>
        <dbReference type="ARBA" id="ARBA00001726"/>
    </source>
</evidence>
<dbReference type="GO" id="GO:0005829">
    <property type="term" value="C:cytosol"/>
    <property type="evidence" value="ECO:0007669"/>
    <property type="project" value="TreeGrafter"/>
</dbReference>
<dbReference type="GO" id="GO:0046872">
    <property type="term" value="F:metal ion binding"/>
    <property type="evidence" value="ECO:0007669"/>
    <property type="project" value="UniProtKB-KW"/>
</dbReference>